<evidence type="ECO:0000256" key="2">
    <source>
        <dbReference type="ARBA" id="ARBA00022946"/>
    </source>
</evidence>
<dbReference type="Gene3D" id="1.25.40.10">
    <property type="entry name" value="Tetratricopeptide repeat domain"/>
    <property type="match status" value="3"/>
</dbReference>
<feature type="repeat" description="PPR" evidence="3">
    <location>
        <begin position="172"/>
        <end position="206"/>
    </location>
</feature>
<keyword evidence="1" id="KW-0677">Repeat</keyword>
<comment type="caution">
    <text evidence="4">The sequence shown here is derived from an EMBL/GenBank/DDBJ whole genome shotgun (WGS) entry which is preliminary data.</text>
</comment>
<evidence type="ECO:0000256" key="1">
    <source>
        <dbReference type="ARBA" id="ARBA00022737"/>
    </source>
</evidence>
<dbReference type="Proteomes" id="UP000275267">
    <property type="component" value="Unassembled WGS sequence"/>
</dbReference>
<dbReference type="PANTHER" id="PTHR47942:SF16">
    <property type="entry name" value="PENTATRICOPEPTIDE REPEAT DOMAIN CONTAINING PROTEIN-RELATED"/>
    <property type="match status" value="1"/>
</dbReference>
<name>A0A3L6PJU9_PANMI</name>
<dbReference type="STRING" id="4540.A0A3L6PJU9"/>
<dbReference type="AlphaFoldDB" id="A0A3L6PJU9"/>
<dbReference type="Pfam" id="PF12854">
    <property type="entry name" value="PPR_1"/>
    <property type="match status" value="1"/>
</dbReference>
<dbReference type="InterPro" id="IPR051222">
    <property type="entry name" value="PPR/CCM1_RNA-binding"/>
</dbReference>
<dbReference type="InterPro" id="IPR002885">
    <property type="entry name" value="PPR_rpt"/>
</dbReference>
<dbReference type="InterPro" id="IPR011990">
    <property type="entry name" value="TPR-like_helical_dom_sf"/>
</dbReference>
<evidence type="ECO:0000313" key="5">
    <source>
        <dbReference type="Proteomes" id="UP000275267"/>
    </source>
</evidence>
<feature type="repeat" description="PPR" evidence="3">
    <location>
        <begin position="242"/>
        <end position="276"/>
    </location>
</feature>
<gene>
    <name evidence="4" type="ORF">C2845_PM18G00700</name>
</gene>
<dbReference type="Pfam" id="PF01535">
    <property type="entry name" value="PPR"/>
    <property type="match status" value="1"/>
</dbReference>
<accession>A0A3L6PJU9</accession>
<reference evidence="5" key="1">
    <citation type="journal article" date="2019" name="Nat. Commun.">
        <title>The genome of broomcorn millet.</title>
        <authorList>
            <person name="Zou C."/>
            <person name="Miki D."/>
            <person name="Li D."/>
            <person name="Tang Q."/>
            <person name="Xiao L."/>
            <person name="Rajput S."/>
            <person name="Deng P."/>
            <person name="Jia W."/>
            <person name="Huang R."/>
            <person name="Zhang M."/>
            <person name="Sun Y."/>
            <person name="Hu J."/>
            <person name="Fu X."/>
            <person name="Schnable P.S."/>
            <person name="Li F."/>
            <person name="Zhang H."/>
            <person name="Feng B."/>
            <person name="Zhu X."/>
            <person name="Liu R."/>
            <person name="Schnable J.C."/>
            <person name="Zhu J.-K."/>
            <person name="Zhang H."/>
        </authorList>
    </citation>
    <scope>NUCLEOTIDE SEQUENCE [LARGE SCALE GENOMIC DNA]</scope>
</reference>
<proteinExistence type="predicted"/>
<keyword evidence="2" id="KW-0809">Transit peptide</keyword>
<evidence type="ECO:0000313" key="4">
    <source>
        <dbReference type="EMBL" id="RLM59087.1"/>
    </source>
</evidence>
<feature type="repeat" description="PPR" evidence="3">
    <location>
        <begin position="207"/>
        <end position="241"/>
    </location>
</feature>
<dbReference type="OrthoDB" id="185373at2759"/>
<dbReference type="PANTHER" id="PTHR47942">
    <property type="entry name" value="TETRATRICOPEPTIDE REPEAT (TPR)-LIKE SUPERFAMILY PROTEIN-RELATED"/>
    <property type="match status" value="1"/>
</dbReference>
<sequence length="328" mass="35841">MQGRPSVASPGRYPCRAPPACPAACATDAWSWSAPSLAASLDDAVKMFDELLPHARPASVRAFNHLLTSISRAQGRDSSTSALVVSLFNRMARASPNKVAHNGSTYNILIGCFCRMGRLELGFASFGLVLKAGWRVETVINPLLKGLCDTKRVDEAMDILPRRMPEFGCPPNTVAYTIVIDGLFGDGQVDKAYNLFREMDNRRIFPTVVAYTAVIDGLCKAQAVDRAEGVLQQMIHKGVKPNNQTYTCLIHGYCSSGQGKKVVRMLKEMSAHGHGPNVVTCNLLLDYHCKNGRCTEARKIFDSMIEKGTKPNVTTYSTLLNGYATYNA</sequence>
<keyword evidence="5" id="KW-1185">Reference proteome</keyword>
<dbReference type="NCBIfam" id="TIGR00756">
    <property type="entry name" value="PPR"/>
    <property type="match status" value="6"/>
</dbReference>
<organism evidence="4 5">
    <name type="scientific">Panicum miliaceum</name>
    <name type="common">Proso millet</name>
    <name type="synonym">Broomcorn millet</name>
    <dbReference type="NCBI Taxonomy" id="4540"/>
    <lineage>
        <taxon>Eukaryota</taxon>
        <taxon>Viridiplantae</taxon>
        <taxon>Streptophyta</taxon>
        <taxon>Embryophyta</taxon>
        <taxon>Tracheophyta</taxon>
        <taxon>Spermatophyta</taxon>
        <taxon>Magnoliopsida</taxon>
        <taxon>Liliopsida</taxon>
        <taxon>Poales</taxon>
        <taxon>Poaceae</taxon>
        <taxon>PACMAD clade</taxon>
        <taxon>Panicoideae</taxon>
        <taxon>Panicodae</taxon>
        <taxon>Paniceae</taxon>
        <taxon>Panicinae</taxon>
        <taxon>Panicum</taxon>
        <taxon>Panicum sect. Panicum</taxon>
    </lineage>
</organism>
<feature type="repeat" description="PPR" evidence="3">
    <location>
        <begin position="136"/>
        <end position="171"/>
    </location>
</feature>
<dbReference type="EMBL" id="PQIB02000017">
    <property type="protein sequence ID" value="RLM59087.1"/>
    <property type="molecule type" value="Genomic_DNA"/>
</dbReference>
<evidence type="ECO:0000256" key="3">
    <source>
        <dbReference type="PROSITE-ProRule" id="PRU00708"/>
    </source>
</evidence>
<dbReference type="PROSITE" id="PS51375">
    <property type="entry name" value="PPR"/>
    <property type="match status" value="5"/>
</dbReference>
<dbReference type="Pfam" id="PF13041">
    <property type="entry name" value="PPR_2"/>
    <property type="match status" value="2"/>
</dbReference>
<feature type="repeat" description="PPR" evidence="3">
    <location>
        <begin position="277"/>
        <end position="311"/>
    </location>
</feature>
<protein>
    <submittedName>
        <fullName evidence="4">Protein Rf1, mitochondrial-like</fullName>
    </submittedName>
</protein>